<reference evidence="2" key="1">
    <citation type="submission" date="2019-12" db="EMBL/GenBank/DDBJ databases">
        <title>An insight into the sialome of adult female Ixodes ricinus ticks feeding for 6 days.</title>
        <authorList>
            <person name="Perner J."/>
            <person name="Ribeiro J.M.C."/>
        </authorList>
    </citation>
    <scope>NUCLEOTIDE SEQUENCE</scope>
    <source>
        <strain evidence="2">Semi-engorged</strain>
        <tissue evidence="2">Salivary glands</tissue>
    </source>
</reference>
<dbReference type="EMBL" id="GIFC01014679">
    <property type="protein sequence ID" value="MXU96762.1"/>
    <property type="molecule type" value="Transcribed_RNA"/>
</dbReference>
<feature type="chain" id="PRO_5025657247" description="Secreted protein" evidence="1">
    <location>
        <begin position="26"/>
        <end position="228"/>
    </location>
</feature>
<evidence type="ECO:0000256" key="1">
    <source>
        <dbReference type="SAM" id="SignalP"/>
    </source>
</evidence>
<sequence>MLKRLRLLMPAHVLRLVIHVVVVLGGKEHFVARWPPGTVIVHDNWCASLLPLLENGLHGGIACGSPVLALAGVVDLARLPFCFQLKAHLRHGPAVRARALLARGRQRRHALLPGVRLGVDGQFLYLLHHLVRHGLRVVTGSVLGGLVRRNRDQVFASHDDPAEHLGKVEQPAGPQVARVRLAEDGAAVVEVQFPVGFLKRKEALQVPVLGQGDFHELLFCKVDGKDSD</sequence>
<accession>A0A6B0V4F2</accession>
<keyword evidence="1" id="KW-0732">Signal</keyword>
<name>A0A6B0V4F2_IXORI</name>
<feature type="signal peptide" evidence="1">
    <location>
        <begin position="1"/>
        <end position="25"/>
    </location>
</feature>
<protein>
    <recommendedName>
        <fullName evidence="3">Secreted protein</fullName>
    </recommendedName>
</protein>
<dbReference type="AlphaFoldDB" id="A0A6B0V4F2"/>
<evidence type="ECO:0008006" key="3">
    <source>
        <dbReference type="Google" id="ProtNLM"/>
    </source>
</evidence>
<proteinExistence type="predicted"/>
<organism evidence="2">
    <name type="scientific">Ixodes ricinus</name>
    <name type="common">Common tick</name>
    <name type="synonym">Acarus ricinus</name>
    <dbReference type="NCBI Taxonomy" id="34613"/>
    <lineage>
        <taxon>Eukaryota</taxon>
        <taxon>Metazoa</taxon>
        <taxon>Ecdysozoa</taxon>
        <taxon>Arthropoda</taxon>
        <taxon>Chelicerata</taxon>
        <taxon>Arachnida</taxon>
        <taxon>Acari</taxon>
        <taxon>Parasitiformes</taxon>
        <taxon>Ixodida</taxon>
        <taxon>Ixodoidea</taxon>
        <taxon>Ixodidae</taxon>
        <taxon>Ixodinae</taxon>
        <taxon>Ixodes</taxon>
    </lineage>
</organism>
<evidence type="ECO:0000313" key="2">
    <source>
        <dbReference type="EMBL" id="MXU96762.1"/>
    </source>
</evidence>